<evidence type="ECO:0000313" key="4">
    <source>
        <dbReference type="Proteomes" id="UP000193207"/>
    </source>
</evidence>
<evidence type="ECO:0000256" key="1">
    <source>
        <dbReference type="SAM" id="MobiDB-lite"/>
    </source>
</evidence>
<gene>
    <name evidence="3" type="ORF">ROH8110_03016</name>
</gene>
<evidence type="ECO:0000259" key="2">
    <source>
        <dbReference type="Pfam" id="PF08885"/>
    </source>
</evidence>
<accession>A0A1X6ZMN8</accession>
<dbReference type="RefSeq" id="WP_085818577.1">
    <property type="nucleotide sequence ID" value="NZ_FWFU01000004.1"/>
</dbReference>
<sequence>MRSPYQDLPDRAFWRSSVGRDDAASLAQLWTPKAGITRETALMTIGSCFAQHLHRALVRGGWNVLQGEDMSAHLPTRLCHRYGYNLFSGRYGNVYTARQFRQLIEQAISPAPAPGPIWEKDGRFYDALRPTVEPEGLGHPDEVMQSRREHLVALRGVLERAECIILTLGLTEGWIDSASGYALPTAPGTVAGDHDPARATFHNFTQTEVMEDLRASRDLLRAHGCSARFVLTVSPVPLVATASGDHVASATAYSKAVLRAACGELQMSDPDFDYFPAYEIVTTTIARGPYLDQFARQPTDEGVQLVLKAFSLALGAGETSGKGAEADSPAIPPTPLPTPVDDDTICEEILLEAFRK</sequence>
<dbReference type="EMBL" id="FWFU01000004">
    <property type="protein sequence ID" value="SLN55519.1"/>
    <property type="molecule type" value="Genomic_DNA"/>
</dbReference>
<dbReference type="InterPro" id="IPR014982">
    <property type="entry name" value="GSCFA"/>
</dbReference>
<organism evidence="3 4">
    <name type="scientific">Roseovarius halotolerans</name>
    <dbReference type="NCBI Taxonomy" id="505353"/>
    <lineage>
        <taxon>Bacteria</taxon>
        <taxon>Pseudomonadati</taxon>
        <taxon>Pseudomonadota</taxon>
        <taxon>Alphaproteobacteria</taxon>
        <taxon>Rhodobacterales</taxon>
        <taxon>Roseobacteraceae</taxon>
        <taxon>Roseovarius</taxon>
    </lineage>
</organism>
<feature type="domain" description="GSCFA" evidence="2">
    <location>
        <begin position="42"/>
        <end position="310"/>
    </location>
</feature>
<evidence type="ECO:0000313" key="3">
    <source>
        <dbReference type="EMBL" id="SLN55519.1"/>
    </source>
</evidence>
<keyword evidence="4" id="KW-1185">Reference proteome</keyword>
<proteinExistence type="predicted"/>
<protein>
    <submittedName>
        <fullName evidence="3">GSCFA family protein</fullName>
    </submittedName>
</protein>
<dbReference type="Proteomes" id="UP000193207">
    <property type="component" value="Unassembled WGS sequence"/>
</dbReference>
<dbReference type="Pfam" id="PF08885">
    <property type="entry name" value="GSCFA"/>
    <property type="match status" value="1"/>
</dbReference>
<feature type="region of interest" description="Disordered" evidence="1">
    <location>
        <begin position="320"/>
        <end position="339"/>
    </location>
</feature>
<dbReference type="AlphaFoldDB" id="A0A1X6ZMN8"/>
<dbReference type="OrthoDB" id="369216at2"/>
<name>A0A1X6ZMN8_9RHOB</name>
<reference evidence="3 4" key="1">
    <citation type="submission" date="2017-03" db="EMBL/GenBank/DDBJ databases">
        <authorList>
            <person name="Afonso C.L."/>
            <person name="Miller P.J."/>
            <person name="Scott M.A."/>
            <person name="Spackman E."/>
            <person name="Goraichik I."/>
            <person name="Dimitrov K.M."/>
            <person name="Suarez D.L."/>
            <person name="Swayne D.E."/>
        </authorList>
    </citation>
    <scope>NUCLEOTIDE SEQUENCE [LARGE SCALE GENOMIC DNA]</scope>
    <source>
        <strain evidence="3 4">CECT 8110</strain>
    </source>
</reference>